<proteinExistence type="predicted"/>
<accession>A0ABP1YG96</accession>
<sequence>MARRIAYLGHEPKLISPQFVRPFVKSNKNDFVDAEAICEAASRPSMRFVKPRTQDQQAMAALHRVRDALIM</sequence>
<reference evidence="1 2" key="1">
    <citation type="submission" date="2015-03" db="EMBL/GenBank/DDBJ databases">
        <authorList>
            <consortium name="Pathogen Informatics"/>
            <person name="Murphy D."/>
        </authorList>
    </citation>
    <scope>NUCLEOTIDE SEQUENCE [LARGE SCALE GENOMIC DNA]</scope>
    <source>
        <strain evidence="1 2">IP05342</strain>
    </source>
</reference>
<protein>
    <submittedName>
        <fullName evidence="1">Transposase for insertion sequence element IS1328</fullName>
    </submittedName>
</protein>
<keyword evidence="2" id="KW-1185">Reference proteome</keyword>
<dbReference type="PANTHER" id="PTHR33055:SF3">
    <property type="entry name" value="PUTATIVE TRANSPOSASE FOR IS117-RELATED"/>
    <property type="match status" value="1"/>
</dbReference>
<organism evidence="1 2">
    <name type="scientific">Yersinia enterocolitica</name>
    <dbReference type="NCBI Taxonomy" id="630"/>
    <lineage>
        <taxon>Bacteria</taxon>
        <taxon>Pseudomonadati</taxon>
        <taxon>Pseudomonadota</taxon>
        <taxon>Gammaproteobacteria</taxon>
        <taxon>Enterobacterales</taxon>
        <taxon>Yersiniaceae</taxon>
        <taxon>Yersinia</taxon>
    </lineage>
</organism>
<dbReference type="PANTHER" id="PTHR33055">
    <property type="entry name" value="TRANSPOSASE FOR INSERTION SEQUENCE ELEMENT IS1111A"/>
    <property type="match status" value="1"/>
</dbReference>
<comment type="caution">
    <text evidence="1">The sequence shown here is derived from an EMBL/GenBank/DDBJ whole genome shotgun (WGS) entry which is preliminary data.</text>
</comment>
<name>A0ABP1YG96_YEREN</name>
<evidence type="ECO:0000313" key="2">
    <source>
        <dbReference type="Proteomes" id="UP000041601"/>
    </source>
</evidence>
<dbReference type="Proteomes" id="UP000041601">
    <property type="component" value="Unassembled WGS sequence"/>
</dbReference>
<evidence type="ECO:0000313" key="1">
    <source>
        <dbReference type="EMBL" id="CNE46185.1"/>
    </source>
</evidence>
<gene>
    <name evidence="1" type="ORF">ERS137959_03841</name>
</gene>
<dbReference type="InterPro" id="IPR047650">
    <property type="entry name" value="Transpos_IS110"/>
</dbReference>
<dbReference type="EMBL" id="CPXJ01000059">
    <property type="protein sequence ID" value="CNE46185.1"/>
    <property type="molecule type" value="Genomic_DNA"/>
</dbReference>